<dbReference type="HAMAP" id="MF_00313">
    <property type="entry name" value="Glutaminase"/>
    <property type="match status" value="1"/>
</dbReference>
<evidence type="ECO:0000256" key="3">
    <source>
        <dbReference type="ARBA" id="ARBA00012918"/>
    </source>
</evidence>
<comment type="similarity">
    <text evidence="1 6">Belongs to the glutaminase family.</text>
</comment>
<comment type="subunit">
    <text evidence="2 6">Homotetramer.</text>
</comment>
<evidence type="ECO:0000313" key="8">
    <source>
        <dbReference type="Proteomes" id="UP000680304"/>
    </source>
</evidence>
<protein>
    <recommendedName>
        <fullName evidence="3 6">Glutaminase</fullName>
        <ecNumber evidence="3 6">3.5.1.2</ecNumber>
    </recommendedName>
</protein>
<dbReference type="SUPFAM" id="SSF56601">
    <property type="entry name" value="beta-lactamase/transpeptidase-like"/>
    <property type="match status" value="1"/>
</dbReference>
<evidence type="ECO:0000256" key="1">
    <source>
        <dbReference type="ARBA" id="ARBA00011076"/>
    </source>
</evidence>
<dbReference type="RefSeq" id="WP_213528939.1">
    <property type="nucleotide sequence ID" value="NZ_BOVJ01000076.1"/>
</dbReference>
<dbReference type="PANTHER" id="PTHR12544:SF29">
    <property type="entry name" value="GLUTAMINASE"/>
    <property type="match status" value="1"/>
</dbReference>
<feature type="binding site" evidence="6">
    <location>
        <position position="123"/>
    </location>
    <ligand>
        <name>substrate</name>
    </ligand>
</feature>
<keyword evidence="8" id="KW-1185">Reference proteome</keyword>
<comment type="catalytic activity">
    <reaction evidence="5 6">
        <text>L-glutamine + H2O = L-glutamate + NH4(+)</text>
        <dbReference type="Rhea" id="RHEA:15889"/>
        <dbReference type="ChEBI" id="CHEBI:15377"/>
        <dbReference type="ChEBI" id="CHEBI:28938"/>
        <dbReference type="ChEBI" id="CHEBI:29985"/>
        <dbReference type="ChEBI" id="CHEBI:58359"/>
        <dbReference type="EC" id="3.5.1.2"/>
    </reaction>
</comment>
<reference evidence="7 8" key="1">
    <citation type="submission" date="2021-04" db="EMBL/GenBank/DDBJ databases">
        <title>Draft genome sequence of Paenibacillus cisolokensis, LC2-13A.</title>
        <authorList>
            <person name="Uke A."/>
            <person name="Chhe C."/>
            <person name="Baramee S."/>
            <person name="Kosugi A."/>
        </authorList>
    </citation>
    <scope>NUCLEOTIDE SEQUENCE [LARGE SCALE GENOMIC DNA]</scope>
    <source>
        <strain evidence="7 8">LC2-13A</strain>
    </source>
</reference>
<gene>
    <name evidence="6 7" type="primary">glsA</name>
    <name evidence="7" type="ORF">PACILC2_25590</name>
</gene>
<feature type="binding site" evidence="6">
    <location>
        <position position="201"/>
    </location>
    <ligand>
        <name>substrate</name>
    </ligand>
</feature>
<evidence type="ECO:0000256" key="2">
    <source>
        <dbReference type="ARBA" id="ARBA00011881"/>
    </source>
</evidence>
<dbReference type="Proteomes" id="UP000680304">
    <property type="component" value="Unassembled WGS sequence"/>
</dbReference>
<dbReference type="EC" id="3.5.1.2" evidence="3 6"/>
<dbReference type="Pfam" id="PF04960">
    <property type="entry name" value="Glutaminase"/>
    <property type="match status" value="1"/>
</dbReference>
<comment type="caution">
    <text evidence="7">The sequence shown here is derived from an EMBL/GenBank/DDBJ whole genome shotgun (WGS) entry which is preliminary data.</text>
</comment>
<keyword evidence="4 6" id="KW-0378">Hydrolase</keyword>
<evidence type="ECO:0000256" key="4">
    <source>
        <dbReference type="ARBA" id="ARBA00022801"/>
    </source>
</evidence>
<dbReference type="NCBIfam" id="TIGR03814">
    <property type="entry name" value="Gln_ase"/>
    <property type="match status" value="1"/>
</dbReference>
<feature type="binding site" evidence="6">
    <location>
        <position position="71"/>
    </location>
    <ligand>
        <name>substrate</name>
    </ligand>
</feature>
<name>A0ABQ4N7V9_9BACL</name>
<feature type="binding site" evidence="6">
    <location>
        <position position="168"/>
    </location>
    <ligand>
        <name>substrate</name>
    </ligand>
</feature>
<dbReference type="EMBL" id="BOVJ01000076">
    <property type="protein sequence ID" value="GIQ63991.1"/>
    <property type="molecule type" value="Genomic_DNA"/>
</dbReference>
<keyword evidence="6" id="KW-0007">Acetylation</keyword>
<dbReference type="Gene3D" id="3.40.710.10">
    <property type="entry name" value="DD-peptidase/beta-lactamase superfamily"/>
    <property type="match status" value="1"/>
</dbReference>
<proteinExistence type="inferred from homology"/>
<accession>A0ABQ4N7V9</accession>
<evidence type="ECO:0000256" key="5">
    <source>
        <dbReference type="ARBA" id="ARBA00049534"/>
    </source>
</evidence>
<feature type="binding site" evidence="6">
    <location>
        <position position="271"/>
    </location>
    <ligand>
        <name>substrate</name>
    </ligand>
</feature>
<evidence type="ECO:0000313" key="7">
    <source>
        <dbReference type="EMBL" id="GIQ63991.1"/>
    </source>
</evidence>
<feature type="binding site" evidence="6">
    <location>
        <position position="253"/>
    </location>
    <ligand>
        <name>substrate</name>
    </ligand>
</feature>
<dbReference type="PANTHER" id="PTHR12544">
    <property type="entry name" value="GLUTAMINASE"/>
    <property type="match status" value="1"/>
</dbReference>
<evidence type="ECO:0000256" key="6">
    <source>
        <dbReference type="HAMAP-Rule" id="MF_00313"/>
    </source>
</evidence>
<feature type="binding site" evidence="6">
    <location>
        <position position="175"/>
    </location>
    <ligand>
        <name>substrate</name>
    </ligand>
</feature>
<sequence length="317" mass="33909">MADVQEELKQLREHLPAWVEASRLHAAKGKVAGYIPELAGTPANALGITVMDASGECVTVGDCDLNFTMQSISKVFTLLLALMDRGEEAVFAKVGMEPSGDDFNSILKLELVEPGIPFNPLINAGAIAVTSLIAGSGPAEKTKRITAFFSRLAGGRPLVCNEAVYRSEAATAYRNRSIAYFLKENNVLEAHDDVEEVLDVYFRHCAIELTCAQLARMALVLAHAGRDPLTGEALIPSRYVQIAKTFMVTCGMYNASGEFAIRAGLPAKSGVSGGILALVPNRYGIGVIGPALNRKGNSTAGVHLLETLSQHFGWSLF</sequence>
<organism evidence="7 8">
    <name type="scientific">Paenibacillus cisolokensis</name>
    <dbReference type="NCBI Taxonomy" id="1658519"/>
    <lineage>
        <taxon>Bacteria</taxon>
        <taxon>Bacillati</taxon>
        <taxon>Bacillota</taxon>
        <taxon>Bacilli</taxon>
        <taxon>Bacillales</taxon>
        <taxon>Paenibacillaceae</taxon>
        <taxon>Paenibacillus</taxon>
    </lineage>
</organism>
<dbReference type="InterPro" id="IPR012338">
    <property type="entry name" value="Beta-lactam/transpept-like"/>
</dbReference>
<dbReference type="InterPro" id="IPR015868">
    <property type="entry name" value="Glutaminase"/>
</dbReference>